<keyword evidence="2" id="KW-0472">Membrane</keyword>
<feature type="transmembrane region" description="Helical" evidence="2">
    <location>
        <begin position="137"/>
        <end position="159"/>
    </location>
</feature>
<organism evidence="5 6">
    <name type="scientific">Kribbella deserti</name>
    <dbReference type="NCBI Taxonomy" id="1926257"/>
    <lineage>
        <taxon>Bacteria</taxon>
        <taxon>Bacillati</taxon>
        <taxon>Actinomycetota</taxon>
        <taxon>Actinomycetes</taxon>
        <taxon>Propionibacteriales</taxon>
        <taxon>Kribbellaceae</taxon>
        <taxon>Kribbella</taxon>
    </lineage>
</organism>
<accession>A0ABV6QUJ7</accession>
<name>A0ABV6QUJ7_9ACTN</name>
<evidence type="ECO:0000313" key="5">
    <source>
        <dbReference type="EMBL" id="MFC0627666.1"/>
    </source>
</evidence>
<reference evidence="5 6" key="1">
    <citation type="submission" date="2024-09" db="EMBL/GenBank/DDBJ databases">
        <authorList>
            <person name="Sun Q."/>
            <person name="Mori K."/>
        </authorList>
    </citation>
    <scope>NUCLEOTIDE SEQUENCE [LARGE SCALE GENOMIC DNA]</scope>
    <source>
        <strain evidence="5 6">CGMCC 1.15906</strain>
    </source>
</reference>
<dbReference type="RefSeq" id="WP_380052772.1">
    <property type="nucleotide sequence ID" value="NZ_JBHLTC010000035.1"/>
</dbReference>
<dbReference type="InterPro" id="IPR055592">
    <property type="entry name" value="DUF7168"/>
</dbReference>
<evidence type="ECO:0000259" key="4">
    <source>
        <dbReference type="Pfam" id="PF23771"/>
    </source>
</evidence>
<feature type="domain" description="DUF7168" evidence="4">
    <location>
        <begin position="277"/>
        <end position="387"/>
    </location>
</feature>
<comment type="caution">
    <text evidence="5">The sequence shown here is derived from an EMBL/GenBank/DDBJ whole genome shotgun (WGS) entry which is preliminary data.</text>
</comment>
<evidence type="ECO:0000256" key="2">
    <source>
        <dbReference type="SAM" id="Phobius"/>
    </source>
</evidence>
<dbReference type="InterPro" id="IPR024498">
    <property type="entry name" value="DUF2786"/>
</dbReference>
<keyword evidence="2" id="KW-0812">Transmembrane</keyword>
<evidence type="ECO:0000259" key="3">
    <source>
        <dbReference type="Pfam" id="PF10979"/>
    </source>
</evidence>
<proteinExistence type="predicted"/>
<feature type="compositionally biased region" description="Low complexity" evidence="1">
    <location>
        <begin position="166"/>
        <end position="197"/>
    </location>
</feature>
<protein>
    <submittedName>
        <fullName evidence="5">DUF2786 domain-containing protein</fullName>
    </submittedName>
</protein>
<feature type="region of interest" description="Disordered" evidence="1">
    <location>
        <begin position="166"/>
        <end position="205"/>
    </location>
</feature>
<gene>
    <name evidence="5" type="ORF">ACFFGN_26570</name>
</gene>
<keyword evidence="6" id="KW-1185">Reference proteome</keyword>
<evidence type="ECO:0000313" key="6">
    <source>
        <dbReference type="Proteomes" id="UP001589890"/>
    </source>
</evidence>
<dbReference type="Pfam" id="PF10979">
    <property type="entry name" value="DUF2786"/>
    <property type="match status" value="1"/>
</dbReference>
<dbReference type="Proteomes" id="UP001589890">
    <property type="component" value="Unassembled WGS sequence"/>
</dbReference>
<feature type="domain" description="DUF2786" evidence="3">
    <location>
        <begin position="206"/>
        <end position="245"/>
    </location>
</feature>
<keyword evidence="2" id="KW-1133">Transmembrane helix</keyword>
<evidence type="ECO:0000256" key="1">
    <source>
        <dbReference type="SAM" id="MobiDB-lite"/>
    </source>
</evidence>
<dbReference type="Pfam" id="PF23771">
    <property type="entry name" value="DUF7168"/>
    <property type="match status" value="1"/>
</dbReference>
<sequence length="437" mass="46899">MNQWPDEHVVAVFRSAAIAMATGQAGTELFAGELGRFDEIDRAQVDRAVSALLDTLLRDAWDRGWQPNDLAEFGRRELEADALPLLVPAIGSQHRAYAVEGLAPQWVDQLAGLGLRAPFESLDLTAWAKQHRQVRYLVIDAVVTLAAFLLTLPVLPRLLPLPGTYRPSPGATSSRRASGSAASTPGASSGVSPVGSAGERKPGHDKALGRIRGLLAKAEATEFPDEADALSAKAQELMAKFSLDQALVDALGNGQGDLADDSAARRIWMESPYTAAKSQLVHVVAMANRCHAVMTERPPFVTVVGSELDLELTEILSTSLLVQANRALLATGQRARRHDESRTQAFRRAFFVAYAQRIGERLQAAADATQAAVEAEQGDLLLPVLAKREQQVTALLTTLFPKTTTRRTRISSGAGWAAGRDAANRATLDTAPALRPA</sequence>
<dbReference type="EMBL" id="JBHLTC010000035">
    <property type="protein sequence ID" value="MFC0627666.1"/>
    <property type="molecule type" value="Genomic_DNA"/>
</dbReference>